<dbReference type="HOGENOM" id="CLU_505248_0_0_1"/>
<dbReference type="AlphaFoldDB" id="C5M436"/>
<gene>
    <name evidence="3" type="ORF">CTRG_00825</name>
</gene>
<dbReference type="STRING" id="294747.C5M436"/>
<dbReference type="OrthoDB" id="270970at2759"/>
<dbReference type="Proteomes" id="UP000002037">
    <property type="component" value="Unassembled WGS sequence"/>
</dbReference>
<feature type="compositionally biased region" description="Polar residues" evidence="1">
    <location>
        <begin position="262"/>
        <end position="282"/>
    </location>
</feature>
<dbReference type="eggNOG" id="ENOG502RDJ2">
    <property type="taxonomic scope" value="Eukaryota"/>
</dbReference>
<dbReference type="CDD" id="cd08681">
    <property type="entry name" value="C2_fungal_Inn1p-like"/>
    <property type="match status" value="1"/>
</dbReference>
<dbReference type="VEuPathDB" id="FungiDB:CTRG_00825"/>
<dbReference type="PANTHER" id="PTHR47052">
    <property type="entry name" value="CONSERVED SERINE PROLINE-RICH PROTEIN (AFU_ORTHOLOGUE AFUA_2G01790)"/>
    <property type="match status" value="1"/>
</dbReference>
<evidence type="ECO:0000313" key="4">
    <source>
        <dbReference type="Proteomes" id="UP000002037"/>
    </source>
</evidence>
<evidence type="ECO:0000259" key="2">
    <source>
        <dbReference type="PROSITE" id="PS50004"/>
    </source>
</evidence>
<dbReference type="InterPro" id="IPR037791">
    <property type="entry name" value="C2_fungal_Inn1"/>
</dbReference>
<dbReference type="InterPro" id="IPR000008">
    <property type="entry name" value="C2_dom"/>
</dbReference>
<proteinExistence type="predicted"/>
<feature type="region of interest" description="Disordered" evidence="1">
    <location>
        <begin position="358"/>
        <end position="377"/>
    </location>
</feature>
<dbReference type="Gene3D" id="2.60.40.150">
    <property type="entry name" value="C2 domain"/>
    <property type="match status" value="1"/>
</dbReference>
<feature type="domain" description="C2" evidence="2">
    <location>
        <begin position="11"/>
        <end position="134"/>
    </location>
</feature>
<dbReference type="InterPro" id="IPR035892">
    <property type="entry name" value="C2_domain_sf"/>
</dbReference>
<dbReference type="KEGG" id="ctp:CTRG_00825"/>
<feature type="compositionally biased region" description="Polar residues" evidence="1">
    <location>
        <begin position="529"/>
        <end position="544"/>
    </location>
</feature>
<feature type="region of interest" description="Disordered" evidence="1">
    <location>
        <begin position="523"/>
        <end position="546"/>
    </location>
</feature>
<dbReference type="RefSeq" id="XP_002546044.1">
    <property type="nucleotide sequence ID" value="XM_002545998.1"/>
</dbReference>
<dbReference type="Pfam" id="PF00168">
    <property type="entry name" value="C2"/>
    <property type="match status" value="1"/>
</dbReference>
<feature type="compositionally biased region" description="Low complexity" evidence="1">
    <location>
        <begin position="188"/>
        <end position="197"/>
    </location>
</feature>
<dbReference type="InterPro" id="IPR052981">
    <property type="entry name" value="Ingression_C2_domain"/>
</dbReference>
<feature type="compositionally biased region" description="Polar residues" evidence="1">
    <location>
        <begin position="452"/>
        <end position="464"/>
    </location>
</feature>
<name>C5M436_CANTT</name>
<feature type="compositionally biased region" description="Polar residues" evidence="1">
    <location>
        <begin position="406"/>
        <end position="418"/>
    </location>
</feature>
<dbReference type="GeneID" id="8298265"/>
<dbReference type="SMART" id="SM00239">
    <property type="entry name" value="C2"/>
    <property type="match status" value="1"/>
</dbReference>
<keyword evidence="4" id="KW-1185">Reference proteome</keyword>
<reference evidence="3 4" key="1">
    <citation type="journal article" date="2009" name="Nature">
        <title>Evolution of pathogenicity and sexual reproduction in eight Candida genomes.</title>
        <authorList>
            <person name="Butler G."/>
            <person name="Rasmussen M.D."/>
            <person name="Lin M.F."/>
            <person name="Santos M.A."/>
            <person name="Sakthikumar S."/>
            <person name="Munro C.A."/>
            <person name="Rheinbay E."/>
            <person name="Grabherr M."/>
            <person name="Forche A."/>
            <person name="Reedy J.L."/>
            <person name="Agrafioti I."/>
            <person name="Arnaud M.B."/>
            <person name="Bates S."/>
            <person name="Brown A.J."/>
            <person name="Brunke S."/>
            <person name="Costanzo M.C."/>
            <person name="Fitzpatrick D.A."/>
            <person name="de Groot P.W."/>
            <person name="Harris D."/>
            <person name="Hoyer L.L."/>
            <person name="Hube B."/>
            <person name="Klis F.M."/>
            <person name="Kodira C."/>
            <person name="Lennard N."/>
            <person name="Logue M.E."/>
            <person name="Martin R."/>
            <person name="Neiman A.M."/>
            <person name="Nikolaou E."/>
            <person name="Quail M.A."/>
            <person name="Quinn J."/>
            <person name="Santos M.C."/>
            <person name="Schmitzberger F.F."/>
            <person name="Sherlock G."/>
            <person name="Shah P."/>
            <person name="Silverstein K.A."/>
            <person name="Skrzypek M.S."/>
            <person name="Soll D."/>
            <person name="Staggs R."/>
            <person name="Stansfield I."/>
            <person name="Stumpf M.P."/>
            <person name="Sudbery P.E."/>
            <person name="Srikantha T."/>
            <person name="Zeng Q."/>
            <person name="Berman J."/>
            <person name="Berriman M."/>
            <person name="Heitman J."/>
            <person name="Gow N.A."/>
            <person name="Lorenz M.C."/>
            <person name="Birren B.W."/>
            <person name="Kellis M."/>
            <person name="Cuomo C.A."/>
        </authorList>
    </citation>
    <scope>NUCLEOTIDE SEQUENCE [LARGE SCALE GENOMIC DNA]</scope>
    <source>
        <strain evidence="4">ATCC MYA-3404 / T1</strain>
    </source>
</reference>
<feature type="compositionally biased region" description="Low complexity" evidence="1">
    <location>
        <begin position="424"/>
        <end position="441"/>
    </location>
</feature>
<dbReference type="EMBL" id="GG692395">
    <property type="protein sequence ID" value="EER36086.1"/>
    <property type="molecule type" value="Genomic_DNA"/>
</dbReference>
<feature type="region of interest" description="Disordered" evidence="1">
    <location>
        <begin position="186"/>
        <end position="233"/>
    </location>
</feature>
<dbReference type="PANTHER" id="PTHR47052:SF3">
    <property type="entry name" value="INGRESSION PROTEIN 1"/>
    <property type="match status" value="1"/>
</dbReference>
<evidence type="ECO:0000256" key="1">
    <source>
        <dbReference type="SAM" id="MobiDB-lite"/>
    </source>
</evidence>
<protein>
    <recommendedName>
        <fullName evidence="2">C2 domain-containing protein</fullName>
    </recommendedName>
</protein>
<sequence length="625" mass="69603">MSTYSSSHIPTTNTVSFNNEVYEEYEYPVSADGTLVVMVVKAKHLPNRRKLDKQSPYVVARIGTEARKTEADFRAGQTPEWTSEMRFHLSREKKSILKIDVLDETKGDPTPIGSTEIDVSVVFTEPDNKEDGKYIYDKWFDLSFGGRRAGLLYLEMTFYPSAPVLPPKIPIHHDNVVVINEPDYDPLRSSTRSSSPSKYKDLPTAPFSASPSVSPERKQVSHPTKNSPKHSVADDVFVTSESSNTSKSSSVFSKRFLKTGHISGTSSTNSDRQVFVSESTSPEKSKGHKKYSSKFSKFADKFQSKQPISTLWKGAHESMAAPGSDHPKVYSSLNMRRSVSPLSDYGSNDLDQLQRDLSGSEMNHHSRSQSLEQHDDVVVDDDLYKPLPKLAFESTSAPPPPPHLIASTQSIPSRQTRSPKPLESAAASGSGSGSFSGSSSRSPRRKPPPPAQNESYSMNSRSNIDLSKSTAIPFSADSIGADEDEIDIMPTQVYMLDQKVKSLSIPSDDLPAVQMNQDEIDPKYYAPTPTEQFNKSQRLHNGNATRDDLKVDLRTSETGYLGNGSFSPSIFERAVRHNWDDVSDVDYNEFNKPEVPPKIPKGLSEREYYVLEREKYLNDMNGNRT</sequence>
<dbReference type="PROSITE" id="PS50004">
    <property type="entry name" value="C2"/>
    <property type="match status" value="1"/>
</dbReference>
<accession>C5M436</accession>
<organism evidence="3 4">
    <name type="scientific">Candida tropicalis (strain ATCC MYA-3404 / T1)</name>
    <name type="common">Yeast</name>
    <dbReference type="NCBI Taxonomy" id="294747"/>
    <lineage>
        <taxon>Eukaryota</taxon>
        <taxon>Fungi</taxon>
        <taxon>Dikarya</taxon>
        <taxon>Ascomycota</taxon>
        <taxon>Saccharomycotina</taxon>
        <taxon>Pichiomycetes</taxon>
        <taxon>Debaryomycetaceae</taxon>
        <taxon>Candida/Lodderomyces clade</taxon>
        <taxon>Candida</taxon>
    </lineage>
</organism>
<feature type="region of interest" description="Disordered" evidence="1">
    <location>
        <begin position="391"/>
        <end position="464"/>
    </location>
</feature>
<feature type="region of interest" description="Disordered" evidence="1">
    <location>
        <begin position="261"/>
        <end position="292"/>
    </location>
</feature>
<evidence type="ECO:0000313" key="3">
    <source>
        <dbReference type="EMBL" id="EER36086.1"/>
    </source>
</evidence>
<dbReference type="SUPFAM" id="SSF49562">
    <property type="entry name" value="C2 domain (Calcium/lipid-binding domain, CaLB)"/>
    <property type="match status" value="1"/>
</dbReference>